<feature type="region of interest" description="Disordered" evidence="1">
    <location>
        <begin position="1"/>
        <end position="102"/>
    </location>
</feature>
<feature type="transmembrane region" description="Helical" evidence="2">
    <location>
        <begin position="128"/>
        <end position="157"/>
    </location>
</feature>
<dbReference type="Proteomes" id="UP000183995">
    <property type="component" value="Unassembled WGS sequence"/>
</dbReference>
<dbReference type="RefSeq" id="WP_143162418.1">
    <property type="nucleotide sequence ID" value="NZ_FQXV01000021.1"/>
</dbReference>
<feature type="transmembrane region" description="Helical" evidence="2">
    <location>
        <begin position="178"/>
        <end position="206"/>
    </location>
</feature>
<dbReference type="AlphaFoldDB" id="A0A1M5ZH52"/>
<gene>
    <name evidence="4" type="ORF">SAMN02745823_03724</name>
</gene>
<dbReference type="InterPro" id="IPR025241">
    <property type="entry name" value="DUF4190"/>
</dbReference>
<proteinExistence type="predicted"/>
<keyword evidence="5" id="KW-1185">Reference proteome</keyword>
<feature type="compositionally biased region" description="Pro residues" evidence="1">
    <location>
        <begin position="47"/>
        <end position="56"/>
    </location>
</feature>
<dbReference type="EMBL" id="FQXV01000021">
    <property type="protein sequence ID" value="SHI23491.1"/>
    <property type="molecule type" value="Genomic_DNA"/>
</dbReference>
<sequence length="215" mass="23117">MDDYHNPVPDGQDDGAPRIPEQQPPDGEPAADEGRNTPQKPEAIPGENPPQPPYPPQRHYQHRPAAPEEPYTAPGPRPPQNPYQQRPPYGYPSQQPYAPQNPYAQYGYNPYQNYYGRVPGSGKATASLVLGIVSLVFAFMSVLSVVSLPCGIIGLILGNGARKELPPEQGRGQATAGMICSIVGLVIAVIVFAAFLVSTLTAVSFYSQYGPAYGV</sequence>
<name>A0A1M5ZH52_9FIRM</name>
<organism evidence="4 5">
    <name type="scientific">Sporobacter termitidis DSM 10068</name>
    <dbReference type="NCBI Taxonomy" id="1123282"/>
    <lineage>
        <taxon>Bacteria</taxon>
        <taxon>Bacillati</taxon>
        <taxon>Bacillota</taxon>
        <taxon>Clostridia</taxon>
        <taxon>Eubacteriales</taxon>
        <taxon>Oscillospiraceae</taxon>
        <taxon>Sporobacter</taxon>
    </lineage>
</organism>
<evidence type="ECO:0000256" key="2">
    <source>
        <dbReference type="SAM" id="Phobius"/>
    </source>
</evidence>
<reference evidence="4 5" key="1">
    <citation type="submission" date="2016-11" db="EMBL/GenBank/DDBJ databases">
        <authorList>
            <person name="Jaros S."/>
            <person name="Januszkiewicz K."/>
            <person name="Wedrychowicz H."/>
        </authorList>
    </citation>
    <scope>NUCLEOTIDE SEQUENCE [LARGE SCALE GENOMIC DNA]</scope>
    <source>
        <strain evidence="4 5">DSM 10068</strain>
    </source>
</reference>
<protein>
    <recommendedName>
        <fullName evidence="3">DUF4190 domain-containing protein</fullName>
    </recommendedName>
</protein>
<dbReference type="Pfam" id="PF13828">
    <property type="entry name" value="DUF4190"/>
    <property type="match status" value="1"/>
</dbReference>
<feature type="compositionally biased region" description="Low complexity" evidence="1">
    <location>
        <begin position="82"/>
        <end position="102"/>
    </location>
</feature>
<evidence type="ECO:0000313" key="4">
    <source>
        <dbReference type="EMBL" id="SHI23491.1"/>
    </source>
</evidence>
<dbReference type="OrthoDB" id="2972738at2"/>
<keyword evidence="2" id="KW-0472">Membrane</keyword>
<accession>A0A1M5ZH52</accession>
<evidence type="ECO:0000256" key="1">
    <source>
        <dbReference type="SAM" id="MobiDB-lite"/>
    </source>
</evidence>
<evidence type="ECO:0000313" key="5">
    <source>
        <dbReference type="Proteomes" id="UP000183995"/>
    </source>
</evidence>
<keyword evidence="2" id="KW-1133">Transmembrane helix</keyword>
<feature type="domain" description="DUF4190" evidence="3">
    <location>
        <begin position="124"/>
        <end position="190"/>
    </location>
</feature>
<dbReference type="STRING" id="1123282.SAMN02745823_03724"/>
<evidence type="ECO:0000259" key="3">
    <source>
        <dbReference type="Pfam" id="PF13828"/>
    </source>
</evidence>
<keyword evidence="2" id="KW-0812">Transmembrane</keyword>